<name>A0ACC1SQK5_9HYPO</name>
<proteinExistence type="predicted"/>
<keyword evidence="2" id="KW-1185">Reference proteome</keyword>
<organism evidence="1 2">
    <name type="scientific">Fusarium decemcellulare</name>
    <dbReference type="NCBI Taxonomy" id="57161"/>
    <lineage>
        <taxon>Eukaryota</taxon>
        <taxon>Fungi</taxon>
        <taxon>Dikarya</taxon>
        <taxon>Ascomycota</taxon>
        <taxon>Pezizomycotina</taxon>
        <taxon>Sordariomycetes</taxon>
        <taxon>Hypocreomycetidae</taxon>
        <taxon>Hypocreales</taxon>
        <taxon>Nectriaceae</taxon>
        <taxon>Fusarium</taxon>
        <taxon>Fusarium decemcellulare species complex</taxon>
    </lineage>
</organism>
<gene>
    <name evidence="1" type="ORF">NM208_g3101</name>
</gene>
<dbReference type="Proteomes" id="UP001148629">
    <property type="component" value="Unassembled WGS sequence"/>
</dbReference>
<evidence type="ECO:0000313" key="1">
    <source>
        <dbReference type="EMBL" id="KAJ3544349.1"/>
    </source>
</evidence>
<reference evidence="1" key="1">
    <citation type="submission" date="2022-08" db="EMBL/GenBank/DDBJ databases">
        <title>Genome Sequence of Fusarium decemcellulare.</title>
        <authorList>
            <person name="Buettner E."/>
        </authorList>
    </citation>
    <scope>NUCLEOTIDE SEQUENCE</scope>
    <source>
        <strain evidence="1">Babe19</strain>
    </source>
</reference>
<sequence length="1748" mass="193581">MLRVAPYNPAMRLGMGFNSYTQKLCCNDIVRKVDGSPVTEQDVKASTVPAPPNSSTDTSRLLTTPEGSAVVQKGAVSAGHDGQNEVSQVVSWSATFVDKASDVTRKLNISGALSVALESLGEVKVSGHYLDTNTMKESDATYNITVTVDNQRLEVPEMTEFTPIDHLQPSQFTEVYGDCFISGFIEGGSFVADVHLKKNENKKESDMGGGISLGAKVAGLDIKGEIQGGMTNNDYKKDYNTTITAILTNYTSLRSYYRASLKGSPLDYENAGIYTNSLLDAYVDYKYIWSQIQERINLLDKNLITIHELEEPDGLPSYRRAFQETYDGLKKLYDKSLALHQADAKLYPQALEEPLPPNKLEVYPADLFGLDLAKRDCRLEMIKIVREVSEVTRDPKVAADPLRMCRYVAPSIFRRLVPADKPIDPPKPKKELERLRKSVAGDVHETAQDLQGPRLYQNGDPAVELEKRVCMKYGHKASHWRIGPITGRVVSPASGTVFNDLNALDKSYVVSHIAVWHDDHRIVGVELRYMNGQAILHGAKDQQFQTASYSLQPQERVCFVGIESHTDTIGSIWIDALRVGTNRDIWVVEPPKRFTQYRTYATKAPRPMGDDDWDLKGFYGSFEASSGTNGITQLGAVWGREPADEPAPEPWPLFDTNTWPTVYDWPINMVDSMRFHHHRGEDFRLSPMHGNLANSSGIAFNALDIIEQNWVLKKATFFFTESGGSVVLSGISADYQHGKQLQYGKCSPSATSIIPWEPDSGGQIRVVGVATCVRERPNLPQQCLGLKLILEKAPEKPKAPPKAESKDKAEQDVKDKAKDGSEQEVKDKPKEEPKPAPPERSDRWITGDLAIAQEEALWGPVSECPSAPKGNWTIRGRLNAQPATPWISLSLDGLDRALTHFNENLTHWLNQIGKLHHRSWKSSIPGKGCKVDRGNPSAPSRPVYSDIITTKRSLLLPHTNNATNLKASIITMSLKSGRVPYSHETRLGRGVNSFTLQPCLDDRGEANYFEESPNNVYYESKIAHNLSEIASCLGISFHSSIKRGFLSFEDSICVVDETTFNSADINVLLTVHVVNRERCMQEGELKMEMEAGRQPGTHLFNEIHGDSYYSGLVEGGIATVVLSITVLDRSNVKETVEVLEHALDFGDDKERSVKSILDAYRPGCSNSFALALKGARTHASVSCSGNGYLEIGNESDNIENMLAAVLNFPTTVIEGAGWAWANVSRYTSNPSFEESLVQGKYSTLDYTLVQDLAATLFDDFMNYKCLLHDTQATMSRMISPGAHDSDIAPGDLSLEKLSIARTEIREEMAKIVEAMDVISRDPWILLRQRSKKDHRGPPPSTNLKVATPLPAVGTNGVRLDSEVNDLLEPIFGVEQLAFDFDRLRSPEIWKYLVSAKMPKSAVDTKNTVTITQSPNATRREYQDKLNDALSASQAKDAEAGNEVEGLNNYVERLKNEVESLNREVSDAKMATESVVGELKNANEQIKNLTESATDSAANLKESQTNEATSSRNLANEQATSQQLRSQNWSLEAKDMENQITIQDLRQTIDKLRPKANMVDALPRKVSTFLSPRMPTKVLVAVIGCEPWAEHWRLGFLCGNMDVSAEGPNIFGNIPTTPSYITPKSIAVRMLPECLVSIEIGYSNGSTVNLGGSDGRGETRHTTLATGDTIIRCEVQGAFKYGWNTVLVDTLVLATKQGHTHEWRCSNSGDQQRSRWVEDAPGPSFSLRSFWGQAGNVIDRLGAIWSDSN</sequence>
<comment type="caution">
    <text evidence="1">The sequence shown here is derived from an EMBL/GenBank/DDBJ whole genome shotgun (WGS) entry which is preliminary data.</text>
</comment>
<dbReference type="EMBL" id="JANRMS010000199">
    <property type="protein sequence ID" value="KAJ3544349.1"/>
    <property type="molecule type" value="Genomic_DNA"/>
</dbReference>
<accession>A0ACC1SQK5</accession>
<evidence type="ECO:0000313" key="2">
    <source>
        <dbReference type="Proteomes" id="UP001148629"/>
    </source>
</evidence>
<protein>
    <submittedName>
        <fullName evidence="1">Uncharacterized protein</fullName>
    </submittedName>
</protein>